<dbReference type="Proteomes" id="UP001333110">
    <property type="component" value="Unassembled WGS sequence"/>
</dbReference>
<protein>
    <submittedName>
        <fullName evidence="1">Uncharacterized protein</fullName>
    </submittedName>
</protein>
<evidence type="ECO:0000313" key="1">
    <source>
        <dbReference type="EMBL" id="KAK4806456.1"/>
    </source>
</evidence>
<proteinExistence type="predicted"/>
<comment type="caution">
    <text evidence="1">The sequence shown here is derived from an EMBL/GenBank/DDBJ whole genome shotgun (WGS) entry which is preliminary data.</text>
</comment>
<reference evidence="1 2" key="1">
    <citation type="journal article" date="2023" name="J. Hered.">
        <title>Chromosome-level genome of the wood stork (Mycteria americana) provides insight into avian chromosome evolution.</title>
        <authorList>
            <person name="Flamio R. Jr."/>
            <person name="Ramstad K.M."/>
        </authorList>
    </citation>
    <scope>NUCLEOTIDE SEQUENCE [LARGE SCALE GENOMIC DNA]</scope>
    <source>
        <strain evidence="1">JAX WOST 10</strain>
    </source>
</reference>
<evidence type="ECO:0000313" key="2">
    <source>
        <dbReference type="Proteomes" id="UP001333110"/>
    </source>
</evidence>
<dbReference type="AlphaFoldDB" id="A0AAN7MLD9"/>
<keyword evidence="2" id="KW-1185">Reference proteome</keyword>
<organism evidence="1 2">
    <name type="scientific">Mycteria americana</name>
    <name type="common">Wood stork</name>
    <dbReference type="NCBI Taxonomy" id="33587"/>
    <lineage>
        <taxon>Eukaryota</taxon>
        <taxon>Metazoa</taxon>
        <taxon>Chordata</taxon>
        <taxon>Craniata</taxon>
        <taxon>Vertebrata</taxon>
        <taxon>Euteleostomi</taxon>
        <taxon>Archelosauria</taxon>
        <taxon>Archosauria</taxon>
        <taxon>Dinosauria</taxon>
        <taxon>Saurischia</taxon>
        <taxon>Theropoda</taxon>
        <taxon>Coelurosauria</taxon>
        <taxon>Aves</taxon>
        <taxon>Neognathae</taxon>
        <taxon>Neoaves</taxon>
        <taxon>Aequornithes</taxon>
        <taxon>Ciconiiformes</taxon>
        <taxon>Ciconiidae</taxon>
        <taxon>Mycteria</taxon>
    </lineage>
</organism>
<sequence>MDSTSITFAGPIRAVLTRPFEPPNRNTCPGSALQADRFCRAKQSLCPQGSGVQGMNHLLCSHSSSRAVLQLSSHMPTSLCRAQGLTPTAWQWLTPQQPVAGGPAPHTTFNQHQTRASAMELNEGVLGKGNVGVRCVARAKSAGNGFGFAQKSLP</sequence>
<name>A0AAN7MLD9_MYCAM</name>
<dbReference type="EMBL" id="JAUNZN010000039">
    <property type="protein sequence ID" value="KAK4806456.1"/>
    <property type="molecule type" value="Genomic_DNA"/>
</dbReference>
<accession>A0AAN7MLD9</accession>
<gene>
    <name evidence="1" type="ORF">QYF61_013949</name>
</gene>